<dbReference type="InterPro" id="IPR000123">
    <property type="entry name" value="Reverse_transcriptase_msDNA"/>
</dbReference>
<reference evidence="9 10" key="1">
    <citation type="submission" date="2018-08" db="EMBL/GenBank/DDBJ databases">
        <title>A genome reference for cultivated species of the human gut microbiota.</title>
        <authorList>
            <person name="Zou Y."/>
            <person name="Xue W."/>
            <person name="Luo G."/>
        </authorList>
    </citation>
    <scope>NUCLEOTIDE SEQUENCE [LARGE SCALE GENOMIC DNA]</scope>
    <source>
        <strain evidence="9 10">TF05-11AC</strain>
    </source>
</reference>
<keyword evidence="5" id="KW-0695">RNA-directed DNA polymerase</keyword>
<evidence type="ECO:0000256" key="3">
    <source>
        <dbReference type="ARBA" id="ARBA00022723"/>
    </source>
</evidence>
<evidence type="ECO:0000259" key="8">
    <source>
        <dbReference type="PROSITE" id="PS50878"/>
    </source>
</evidence>
<comment type="similarity">
    <text evidence="7">Belongs to the bacterial reverse transcriptase family.</text>
</comment>
<proteinExistence type="inferred from homology"/>
<dbReference type="EMBL" id="QSSQ01000013">
    <property type="protein sequence ID" value="RGM03614.1"/>
    <property type="molecule type" value="Genomic_DNA"/>
</dbReference>
<dbReference type="Pfam" id="PF00078">
    <property type="entry name" value="RVT_1"/>
    <property type="match status" value="1"/>
</dbReference>
<evidence type="ECO:0000256" key="7">
    <source>
        <dbReference type="ARBA" id="ARBA00034120"/>
    </source>
</evidence>
<evidence type="ECO:0000256" key="2">
    <source>
        <dbReference type="ARBA" id="ARBA00022695"/>
    </source>
</evidence>
<dbReference type="InterPro" id="IPR043502">
    <property type="entry name" value="DNA/RNA_pol_sf"/>
</dbReference>
<evidence type="ECO:0000256" key="6">
    <source>
        <dbReference type="ARBA" id="ARBA00023118"/>
    </source>
</evidence>
<evidence type="ECO:0000256" key="5">
    <source>
        <dbReference type="ARBA" id="ARBA00022918"/>
    </source>
</evidence>
<keyword evidence="6" id="KW-0051">Antiviral defense</keyword>
<feature type="domain" description="Reverse transcriptase" evidence="8">
    <location>
        <begin position="1"/>
        <end position="141"/>
    </location>
</feature>
<gene>
    <name evidence="9" type="ORF">DXC39_14930</name>
</gene>
<keyword evidence="3" id="KW-0479">Metal-binding</keyword>
<protein>
    <recommendedName>
        <fullName evidence="8">Reverse transcriptase domain-containing protein</fullName>
    </recommendedName>
</protein>
<dbReference type="GO" id="GO:0046872">
    <property type="term" value="F:metal ion binding"/>
    <property type="evidence" value="ECO:0007669"/>
    <property type="project" value="UniProtKB-KW"/>
</dbReference>
<dbReference type="InterPro" id="IPR000477">
    <property type="entry name" value="RT_dom"/>
</dbReference>
<dbReference type="GO" id="GO:0051607">
    <property type="term" value="P:defense response to virus"/>
    <property type="evidence" value="ECO:0007669"/>
    <property type="project" value="UniProtKB-KW"/>
</dbReference>
<keyword evidence="2" id="KW-0548">Nucleotidyltransferase</keyword>
<organism evidence="9 10">
    <name type="scientific">Hungatella hathewayi</name>
    <dbReference type="NCBI Taxonomy" id="154046"/>
    <lineage>
        <taxon>Bacteria</taxon>
        <taxon>Bacillati</taxon>
        <taxon>Bacillota</taxon>
        <taxon>Clostridia</taxon>
        <taxon>Lachnospirales</taxon>
        <taxon>Lachnospiraceae</taxon>
        <taxon>Hungatella</taxon>
    </lineage>
</organism>
<dbReference type="GO" id="GO:0003964">
    <property type="term" value="F:RNA-directed DNA polymerase activity"/>
    <property type="evidence" value="ECO:0007669"/>
    <property type="project" value="UniProtKB-KW"/>
</dbReference>
<evidence type="ECO:0000313" key="9">
    <source>
        <dbReference type="EMBL" id="RGM03614.1"/>
    </source>
</evidence>
<evidence type="ECO:0000256" key="1">
    <source>
        <dbReference type="ARBA" id="ARBA00022679"/>
    </source>
</evidence>
<evidence type="ECO:0000256" key="4">
    <source>
        <dbReference type="ARBA" id="ARBA00022842"/>
    </source>
</evidence>
<accession>A0A3E4U6P1</accession>
<evidence type="ECO:0000313" key="10">
    <source>
        <dbReference type="Proteomes" id="UP000261257"/>
    </source>
</evidence>
<dbReference type="GO" id="GO:0003723">
    <property type="term" value="F:RNA binding"/>
    <property type="evidence" value="ECO:0007669"/>
    <property type="project" value="InterPro"/>
</dbReference>
<dbReference type="Proteomes" id="UP000261257">
    <property type="component" value="Unassembled WGS sequence"/>
</dbReference>
<dbReference type="AlphaFoldDB" id="A0A3E4U6P1"/>
<keyword evidence="4" id="KW-0460">Magnesium</keyword>
<dbReference type="SUPFAM" id="SSF56672">
    <property type="entry name" value="DNA/RNA polymerases"/>
    <property type="match status" value="1"/>
</dbReference>
<sequence>MLHTDIVHFFESITRETMISFFRRNKDIVEKLQLSSQEIDLIMDLVLYKGNNLVVGSVASPMISNCIMYEFDIRLGDLLQNKKMNYTRYADDIVISSNQFIDESIINDIDYLLKEYGFKRNIGKTYFMSKHKKREVTGIIIDNNDNSLSIGRKKFVSLKRDIYDYLVKDKGNVNRIKGMLSYLKDINIDRYKALEKVYIKYDKKNELFNL</sequence>
<name>A0A3E4U6P1_9FIRM</name>
<dbReference type="PROSITE" id="PS50878">
    <property type="entry name" value="RT_POL"/>
    <property type="match status" value="1"/>
</dbReference>
<dbReference type="PRINTS" id="PR00866">
    <property type="entry name" value="RNADNAPOLMS"/>
</dbReference>
<comment type="caution">
    <text evidence="9">The sequence shown here is derived from an EMBL/GenBank/DDBJ whole genome shotgun (WGS) entry which is preliminary data.</text>
</comment>
<keyword evidence="1" id="KW-0808">Transferase</keyword>